<dbReference type="InterPro" id="IPR051461">
    <property type="entry name" value="UPF0750_membrane"/>
</dbReference>
<gene>
    <name evidence="8" type="ORF">FC81_GL001362</name>
</gene>
<dbReference type="Pfam" id="PF10035">
    <property type="entry name" value="DUF2179"/>
    <property type="match status" value="1"/>
</dbReference>
<protein>
    <recommendedName>
        <fullName evidence="7">DUF2179 domain-containing protein</fullName>
    </recommendedName>
</protein>
<dbReference type="GO" id="GO:0005886">
    <property type="term" value="C:plasma membrane"/>
    <property type="evidence" value="ECO:0007669"/>
    <property type="project" value="UniProtKB-SubCell"/>
</dbReference>
<feature type="transmembrane region" description="Helical" evidence="6">
    <location>
        <begin position="112"/>
        <end position="133"/>
    </location>
</feature>
<dbReference type="InterPro" id="IPR003740">
    <property type="entry name" value="YitT"/>
</dbReference>
<dbReference type="Gene3D" id="3.30.70.120">
    <property type="match status" value="1"/>
</dbReference>
<dbReference type="CDD" id="cd16380">
    <property type="entry name" value="YitT_C"/>
    <property type="match status" value="1"/>
</dbReference>
<dbReference type="PATRIC" id="fig|1423731.3.peg.1401"/>
<keyword evidence="3 6" id="KW-0812">Transmembrane</keyword>
<evidence type="ECO:0000256" key="5">
    <source>
        <dbReference type="ARBA" id="ARBA00023136"/>
    </source>
</evidence>
<accession>A0A0R1M828</accession>
<evidence type="ECO:0000259" key="7">
    <source>
        <dbReference type="Pfam" id="PF10035"/>
    </source>
</evidence>
<reference evidence="8 9" key="1">
    <citation type="journal article" date="2015" name="Genome Announc.">
        <title>Expanding the biotechnology potential of lactobacilli through comparative genomics of 213 strains and associated genera.</title>
        <authorList>
            <person name="Sun Z."/>
            <person name="Harris H.M."/>
            <person name="McCann A."/>
            <person name="Guo C."/>
            <person name="Argimon S."/>
            <person name="Zhang W."/>
            <person name="Yang X."/>
            <person name="Jeffery I.B."/>
            <person name="Cooney J.C."/>
            <person name="Kagawa T.F."/>
            <person name="Liu W."/>
            <person name="Song Y."/>
            <person name="Salvetti E."/>
            <person name="Wrobel A."/>
            <person name="Rasinkangas P."/>
            <person name="Parkhill J."/>
            <person name="Rea M.C."/>
            <person name="O'Sullivan O."/>
            <person name="Ritari J."/>
            <person name="Douillard F.P."/>
            <person name="Paul Ross R."/>
            <person name="Yang R."/>
            <person name="Briner A.E."/>
            <person name="Felis G.E."/>
            <person name="de Vos W.M."/>
            <person name="Barrangou R."/>
            <person name="Klaenhammer T.R."/>
            <person name="Caufield P.W."/>
            <person name="Cui Y."/>
            <person name="Zhang H."/>
            <person name="O'Toole P.W."/>
        </authorList>
    </citation>
    <scope>NUCLEOTIDE SEQUENCE [LARGE SCALE GENOMIC DNA]</scope>
    <source>
        <strain evidence="8 9">DSM 19910</strain>
    </source>
</reference>
<dbReference type="InterPro" id="IPR019264">
    <property type="entry name" value="DUF2179"/>
</dbReference>
<dbReference type="PANTHER" id="PTHR33545:SF10">
    <property type="entry name" value="UPF0750 MEMBRANE PROTEIN YPJC"/>
    <property type="match status" value="1"/>
</dbReference>
<keyword evidence="2" id="KW-1003">Cell membrane</keyword>
<dbReference type="STRING" id="1423731.FC81_GL001362"/>
<evidence type="ECO:0000256" key="1">
    <source>
        <dbReference type="ARBA" id="ARBA00004651"/>
    </source>
</evidence>
<comment type="subcellular location">
    <subcellularLocation>
        <location evidence="1">Cell membrane</location>
        <topology evidence="1">Multi-pass membrane protein</topology>
    </subcellularLocation>
</comment>
<dbReference type="RefSeq" id="WP_057744441.1">
    <property type="nucleotide sequence ID" value="NZ_AZEF01000027.1"/>
</dbReference>
<feature type="transmembrane region" description="Helical" evidence="6">
    <location>
        <begin position="52"/>
        <end position="74"/>
    </location>
</feature>
<evidence type="ECO:0000256" key="2">
    <source>
        <dbReference type="ARBA" id="ARBA00022475"/>
    </source>
</evidence>
<keyword evidence="9" id="KW-1185">Reference proteome</keyword>
<evidence type="ECO:0000256" key="6">
    <source>
        <dbReference type="SAM" id="Phobius"/>
    </source>
</evidence>
<keyword evidence="5 6" id="KW-0472">Membrane</keyword>
<keyword evidence="4 6" id="KW-1133">Transmembrane helix</keyword>
<dbReference type="InterPro" id="IPR015867">
    <property type="entry name" value="N-reg_PII/ATP_PRibTrfase_C"/>
</dbReference>
<feature type="transmembrane region" description="Helical" evidence="6">
    <location>
        <begin position="81"/>
        <end position="100"/>
    </location>
</feature>
<evidence type="ECO:0000256" key="3">
    <source>
        <dbReference type="ARBA" id="ARBA00022692"/>
    </source>
</evidence>
<dbReference type="PIRSF" id="PIRSF006483">
    <property type="entry name" value="Membrane_protein_YitT"/>
    <property type="match status" value="1"/>
</dbReference>
<comment type="caution">
    <text evidence="8">The sequence shown here is derived from an EMBL/GenBank/DDBJ whole genome shotgun (WGS) entry which is preliminary data.</text>
</comment>
<dbReference type="PANTHER" id="PTHR33545">
    <property type="entry name" value="UPF0750 MEMBRANE PROTEIN YITT-RELATED"/>
    <property type="match status" value="1"/>
</dbReference>
<name>A0A0R1M828_9LACO</name>
<dbReference type="EMBL" id="AZEF01000027">
    <property type="protein sequence ID" value="KRL01221.1"/>
    <property type="molecule type" value="Genomic_DNA"/>
</dbReference>
<feature type="transmembrane region" description="Helical" evidence="6">
    <location>
        <begin position="12"/>
        <end position="32"/>
    </location>
</feature>
<evidence type="ECO:0000256" key="4">
    <source>
        <dbReference type="ARBA" id="ARBA00022989"/>
    </source>
</evidence>
<proteinExistence type="predicted"/>
<feature type="transmembrane region" description="Helical" evidence="6">
    <location>
        <begin position="154"/>
        <end position="176"/>
    </location>
</feature>
<organism evidence="8 9">
    <name type="scientific">Liquorilactobacillus capillatus DSM 19910</name>
    <dbReference type="NCBI Taxonomy" id="1423731"/>
    <lineage>
        <taxon>Bacteria</taxon>
        <taxon>Bacillati</taxon>
        <taxon>Bacillota</taxon>
        <taxon>Bacilli</taxon>
        <taxon>Lactobacillales</taxon>
        <taxon>Lactobacillaceae</taxon>
        <taxon>Liquorilactobacillus</taxon>
    </lineage>
</organism>
<dbReference type="Pfam" id="PF02588">
    <property type="entry name" value="YitT_membrane"/>
    <property type="match status" value="1"/>
</dbReference>
<dbReference type="OrthoDB" id="1758221at2"/>
<feature type="domain" description="DUF2179" evidence="7">
    <location>
        <begin position="226"/>
        <end position="280"/>
    </location>
</feature>
<sequence length="297" mass="32939">MYQTKDKIKIRLIDFIMIALGCAFYAFGLVKINIANRLAEGGITGITLIIRYWLHIDPAYSTLLINIPLIIIAFRYLGKNALIYTIHGTVALSFFIWLWQRVPITININHDMFIAGLLAGFFGGVGSGLIYRFGGTTGGTDIVARIFEKKQGVAMGKTLLSLDCVVLALSLSYISIRQMMYTLLASYVFSRIISFTQEGAYAARGVIIFSGAYQEITNQIITELGRGVSHIQTTGAFSKEQGQAIYCVVSPSELTSLKRIVEAIDEHAFISVLTVNEAIGEGFTYAQPQKSFFRRRL</sequence>
<evidence type="ECO:0000313" key="9">
    <source>
        <dbReference type="Proteomes" id="UP000051621"/>
    </source>
</evidence>
<evidence type="ECO:0000313" key="8">
    <source>
        <dbReference type="EMBL" id="KRL01221.1"/>
    </source>
</evidence>
<dbReference type="Proteomes" id="UP000051621">
    <property type="component" value="Unassembled WGS sequence"/>
</dbReference>
<dbReference type="AlphaFoldDB" id="A0A0R1M828"/>